<dbReference type="AlphaFoldDB" id="H1LF37"/>
<gene>
    <name evidence="2" type="ORF">HMPREF9104_01213</name>
</gene>
<organism evidence="2 3">
    <name type="scientific">Lentilactobacillus kisonensis F0435</name>
    <dbReference type="NCBI Taxonomy" id="797516"/>
    <lineage>
        <taxon>Bacteria</taxon>
        <taxon>Bacillati</taxon>
        <taxon>Bacillota</taxon>
        <taxon>Bacilli</taxon>
        <taxon>Lactobacillales</taxon>
        <taxon>Lactobacillaceae</taxon>
        <taxon>Lentilactobacillus</taxon>
    </lineage>
</organism>
<dbReference type="HOGENOM" id="CLU_2585274_0_0_9"/>
<keyword evidence="1" id="KW-0472">Membrane</keyword>
<protein>
    <submittedName>
        <fullName evidence="2">Uncharacterized protein</fullName>
    </submittedName>
</protein>
<reference evidence="2 3" key="1">
    <citation type="submission" date="2011-09" db="EMBL/GenBank/DDBJ databases">
        <authorList>
            <person name="Weinstock G."/>
            <person name="Sodergren E."/>
            <person name="Clifton S."/>
            <person name="Fulton L."/>
            <person name="Fulton B."/>
            <person name="Courtney L."/>
            <person name="Fronick C."/>
            <person name="Harrison M."/>
            <person name="Strong C."/>
            <person name="Farmer C."/>
            <person name="Delahaunty K."/>
            <person name="Markovic C."/>
            <person name="Hall O."/>
            <person name="Minx P."/>
            <person name="Tomlinson C."/>
            <person name="Mitreva M."/>
            <person name="Hou S."/>
            <person name="Chen J."/>
            <person name="Wollam A."/>
            <person name="Pepin K.H."/>
            <person name="Johnson M."/>
            <person name="Bhonagiri V."/>
            <person name="Zhang X."/>
            <person name="Suruliraj S."/>
            <person name="Warren W."/>
            <person name="Chinwalla A."/>
            <person name="Mardis E.R."/>
            <person name="Wilson R.K."/>
        </authorList>
    </citation>
    <scope>NUCLEOTIDE SEQUENCE [LARGE SCALE GENOMIC DNA]</scope>
    <source>
        <strain evidence="2 3">F0435</strain>
    </source>
</reference>
<sequence length="80" mass="9147">MDKSPSIGIPGFGIFVDGAYLLVSAWRSYPNISLKQFQFNTILFRMAQIPTFITTDVKKTRYFNAEMNQQLLWLIAVGLL</sequence>
<comment type="caution">
    <text evidence="2">The sequence shown here is derived from an EMBL/GenBank/DDBJ whole genome shotgun (WGS) entry which is preliminary data.</text>
</comment>
<evidence type="ECO:0000313" key="3">
    <source>
        <dbReference type="Proteomes" id="UP000005025"/>
    </source>
</evidence>
<dbReference type="EMBL" id="AGRJ01000112">
    <property type="protein sequence ID" value="EHO52169.1"/>
    <property type="molecule type" value="Genomic_DNA"/>
</dbReference>
<name>H1LF37_9LACO</name>
<dbReference type="Proteomes" id="UP000005025">
    <property type="component" value="Unassembled WGS sequence"/>
</dbReference>
<accession>H1LF37</accession>
<feature type="transmembrane region" description="Helical" evidence="1">
    <location>
        <begin position="6"/>
        <end position="26"/>
    </location>
</feature>
<evidence type="ECO:0000313" key="2">
    <source>
        <dbReference type="EMBL" id="EHO52169.1"/>
    </source>
</evidence>
<keyword evidence="1" id="KW-1133">Transmembrane helix</keyword>
<keyword evidence="1" id="KW-0812">Transmembrane</keyword>
<evidence type="ECO:0000256" key="1">
    <source>
        <dbReference type="SAM" id="Phobius"/>
    </source>
</evidence>
<dbReference type="STRING" id="797516.HMPREF9104_01213"/>
<proteinExistence type="predicted"/>